<name>A0A1I5LYI5_9ACTN</name>
<sequence length="375" mass="41189">MVLVSVQVSRSRMDRMGAAPPFALTTTRLRADLVERLGVRLRRVALDGVLADLDRAGEWCPVPGRAAGGGFTWDDVDRDDPRWWPQGVASTRSGAVLLVSWYARRDRLLRTPGSRISVVDRTHPEGPRYRHVLLVVPRRALGTVVMGTVPVHAGGIAVHGDLLLVADTLFGVRVFRLGDVMAVPRRPTGAGGDASRGRAGVPWRSALGGFGARGCDHVLPQLMAFRVPLSAGRRRLRHSFLSVGEVEGRGNLVVGEYRRKDDRPPRLARYPLDPRTGLPEVDDQGWCVPLEVYGDQPRRMQGVAVHGSTWFATASTGEGSAGDLYSGAPGAWRRHRGVLPPGPEDLDWSRPGEELWGVSEWPGRRWVFPVATDRW</sequence>
<proteinExistence type="predicted"/>
<dbReference type="EMBL" id="FOWQ01000002">
    <property type="protein sequence ID" value="SFP02418.1"/>
    <property type="molecule type" value="Genomic_DNA"/>
</dbReference>
<evidence type="ECO:0000313" key="1">
    <source>
        <dbReference type="EMBL" id="SFP02418.1"/>
    </source>
</evidence>
<keyword evidence="2" id="KW-1185">Reference proteome</keyword>
<reference evidence="2" key="1">
    <citation type="submission" date="2016-10" db="EMBL/GenBank/DDBJ databases">
        <authorList>
            <person name="Varghese N."/>
            <person name="Submissions S."/>
        </authorList>
    </citation>
    <scope>NUCLEOTIDE SEQUENCE [LARGE SCALE GENOMIC DNA]</scope>
    <source>
        <strain evidence="2">DSM 44208</strain>
    </source>
</reference>
<gene>
    <name evidence="1" type="ORF">SAMN05660464_1999</name>
</gene>
<dbReference type="AlphaFoldDB" id="A0A1I5LYI5"/>
<organism evidence="1 2">
    <name type="scientific">Geodermatophilus dictyosporus</name>
    <dbReference type="NCBI Taxonomy" id="1523247"/>
    <lineage>
        <taxon>Bacteria</taxon>
        <taxon>Bacillati</taxon>
        <taxon>Actinomycetota</taxon>
        <taxon>Actinomycetes</taxon>
        <taxon>Geodermatophilales</taxon>
        <taxon>Geodermatophilaceae</taxon>
        <taxon>Geodermatophilus</taxon>
    </lineage>
</organism>
<dbReference type="STRING" id="1523247.SAMN05660464_1999"/>
<accession>A0A1I5LYI5</accession>
<protein>
    <submittedName>
        <fullName evidence="1">Uncharacterized protein</fullName>
    </submittedName>
</protein>
<evidence type="ECO:0000313" key="2">
    <source>
        <dbReference type="Proteomes" id="UP000198857"/>
    </source>
</evidence>
<dbReference type="Proteomes" id="UP000198857">
    <property type="component" value="Unassembled WGS sequence"/>
</dbReference>